<keyword evidence="3" id="KW-1185">Reference proteome</keyword>
<dbReference type="Gene3D" id="1.10.10.60">
    <property type="entry name" value="Homeodomain-like"/>
    <property type="match status" value="1"/>
</dbReference>
<reference evidence="3" key="1">
    <citation type="submission" date="2016-10" db="EMBL/GenBank/DDBJ databases">
        <authorList>
            <person name="Varghese N."/>
            <person name="Submissions S."/>
        </authorList>
    </citation>
    <scope>NUCLEOTIDE SEQUENCE [LARGE SCALE GENOMIC DNA]</scope>
    <source>
        <strain evidence="3">Gh-105</strain>
    </source>
</reference>
<proteinExistence type="predicted"/>
<evidence type="ECO:0000313" key="2">
    <source>
        <dbReference type="EMBL" id="SFH12203.1"/>
    </source>
</evidence>
<name>A0A1I2XFF0_9HYPH</name>
<protein>
    <submittedName>
        <fullName evidence="2">Transposase</fullName>
    </submittedName>
</protein>
<keyword evidence="1" id="KW-0175">Coiled coil</keyword>
<dbReference type="EMBL" id="FOPM01000041">
    <property type="protein sequence ID" value="SFH12203.1"/>
    <property type="molecule type" value="Genomic_DNA"/>
</dbReference>
<dbReference type="InterPro" id="IPR009057">
    <property type="entry name" value="Homeodomain-like_sf"/>
</dbReference>
<dbReference type="GO" id="GO:0004803">
    <property type="term" value="F:transposase activity"/>
    <property type="evidence" value="ECO:0007669"/>
    <property type="project" value="InterPro"/>
</dbReference>
<dbReference type="InterPro" id="IPR052546">
    <property type="entry name" value="Transposase_8_domain"/>
</dbReference>
<dbReference type="PANTHER" id="PTHR33609">
    <property type="entry name" value="LOW CALCIUM RESPONSE LOCUS PROTEIN S"/>
    <property type="match status" value="1"/>
</dbReference>
<dbReference type="SUPFAM" id="SSF46689">
    <property type="entry name" value="Homeodomain-like"/>
    <property type="match status" value="1"/>
</dbReference>
<dbReference type="GO" id="GO:0003677">
    <property type="term" value="F:DNA binding"/>
    <property type="evidence" value="ECO:0007669"/>
    <property type="project" value="InterPro"/>
</dbReference>
<evidence type="ECO:0000256" key="1">
    <source>
        <dbReference type="SAM" id="Coils"/>
    </source>
</evidence>
<dbReference type="PANTHER" id="PTHR33609:SF1">
    <property type="entry name" value="TRANSPOSASE"/>
    <property type="match status" value="1"/>
</dbReference>
<dbReference type="GO" id="GO:0006313">
    <property type="term" value="P:DNA transposition"/>
    <property type="evidence" value="ECO:0007669"/>
    <property type="project" value="InterPro"/>
</dbReference>
<feature type="coiled-coil region" evidence="1">
    <location>
        <begin position="56"/>
        <end position="83"/>
    </location>
</feature>
<evidence type="ECO:0000313" key="3">
    <source>
        <dbReference type="Proteomes" id="UP000199229"/>
    </source>
</evidence>
<sequence length="139" mass="15620">MKKSRFSEEQIIGILKEQQAGLPVAEICRRHGISDATFYTWRSRYGGMEVSDARRLKALDEENRKLKKLLAEAMLDVATLREALGKTSDDRRTENGRELGYRGEGLFGASCLRADRPGAEDVPLRLNPRRRCGRAATPA</sequence>
<gene>
    <name evidence="2" type="ORF">SAMN05192565_1414</name>
</gene>
<dbReference type="AlphaFoldDB" id="A0A1I2XFF0"/>
<dbReference type="Pfam" id="PF01527">
    <property type="entry name" value="HTH_Tnp_1"/>
    <property type="match status" value="1"/>
</dbReference>
<dbReference type="Proteomes" id="UP000199229">
    <property type="component" value="Unassembled WGS sequence"/>
</dbReference>
<dbReference type="InterPro" id="IPR002514">
    <property type="entry name" value="Transposase_8"/>
</dbReference>
<dbReference type="STRING" id="582675.SAMN05192565_1414"/>
<organism evidence="2 3">
    <name type="scientific">Methylobacterium gossipiicola</name>
    <dbReference type="NCBI Taxonomy" id="582675"/>
    <lineage>
        <taxon>Bacteria</taxon>
        <taxon>Pseudomonadati</taxon>
        <taxon>Pseudomonadota</taxon>
        <taxon>Alphaproteobacteria</taxon>
        <taxon>Hyphomicrobiales</taxon>
        <taxon>Methylobacteriaceae</taxon>
        <taxon>Methylobacterium</taxon>
    </lineage>
</organism>
<accession>A0A1I2XFF0</accession>